<evidence type="ECO:0008006" key="4">
    <source>
        <dbReference type="Google" id="ProtNLM"/>
    </source>
</evidence>
<reference evidence="2 3" key="1">
    <citation type="submission" date="2024-04" db="EMBL/GenBank/DDBJ databases">
        <title>Novel species of the genus Ideonella isolated from streams.</title>
        <authorList>
            <person name="Lu H."/>
        </authorList>
    </citation>
    <scope>NUCLEOTIDE SEQUENCE [LARGE SCALE GENOMIC DNA]</scope>
    <source>
        <strain evidence="2 3">BYS139W</strain>
    </source>
</reference>
<protein>
    <recommendedName>
        <fullName evidence="4">Sigma-70 family RNA polymerase sigma factor</fullName>
    </recommendedName>
</protein>
<proteinExistence type="predicted"/>
<dbReference type="Proteomes" id="UP001368500">
    <property type="component" value="Unassembled WGS sequence"/>
</dbReference>
<gene>
    <name evidence="2" type="ORF">AACH11_12465</name>
</gene>
<evidence type="ECO:0000256" key="1">
    <source>
        <dbReference type="SAM" id="MobiDB-lite"/>
    </source>
</evidence>
<sequence>MKSNTRSVLRPSAPRQRWLELDGLAQQYLALPVEDSVEREALRLRILRLLAAGWVSFTADGTSTREDDVLSRTFREQAAALSRRHANHSLEHIYGGLDNLGDEAKAEFLARRASKAGHAGQTLLTGLLSQWNPAKSDLRGFMQAVVRNFLLDLHRKAYKREDGLNGAPPGATPRGFLTDGRAPGDEGDADGSTGHDDWLEAVTHAHGVDGSPHSAEDEAAQTEELFQALEAARDALPPQQRSTYDSEIERHSGPRTTDAAQAAAAGISRNTLYKRRAELAAALNKLMHNTATAPKS</sequence>
<keyword evidence="3" id="KW-1185">Reference proteome</keyword>
<name>A0ABU9BCS5_9BURK</name>
<evidence type="ECO:0000313" key="2">
    <source>
        <dbReference type="EMBL" id="MEK8026777.1"/>
    </source>
</evidence>
<evidence type="ECO:0000313" key="3">
    <source>
        <dbReference type="Proteomes" id="UP001368500"/>
    </source>
</evidence>
<accession>A0ABU9BCS5</accession>
<organism evidence="2 3">
    <name type="scientific">Pseudaquabacterium rugosum</name>
    <dbReference type="NCBI Taxonomy" id="2984194"/>
    <lineage>
        <taxon>Bacteria</taxon>
        <taxon>Pseudomonadati</taxon>
        <taxon>Pseudomonadota</taxon>
        <taxon>Betaproteobacteria</taxon>
        <taxon>Burkholderiales</taxon>
        <taxon>Sphaerotilaceae</taxon>
        <taxon>Pseudaquabacterium</taxon>
    </lineage>
</organism>
<comment type="caution">
    <text evidence="2">The sequence shown here is derived from an EMBL/GenBank/DDBJ whole genome shotgun (WGS) entry which is preliminary data.</text>
</comment>
<feature type="region of interest" description="Disordered" evidence="1">
    <location>
        <begin position="161"/>
        <end position="196"/>
    </location>
</feature>
<feature type="region of interest" description="Disordered" evidence="1">
    <location>
        <begin position="238"/>
        <end position="257"/>
    </location>
</feature>
<dbReference type="RefSeq" id="WP_341374561.1">
    <property type="nucleotide sequence ID" value="NZ_JBBUTF010000010.1"/>
</dbReference>
<dbReference type="EMBL" id="JBBUTF010000010">
    <property type="protein sequence ID" value="MEK8026777.1"/>
    <property type="molecule type" value="Genomic_DNA"/>
</dbReference>